<evidence type="ECO:0000256" key="1">
    <source>
        <dbReference type="ARBA" id="ARBA00001957"/>
    </source>
</evidence>
<dbReference type="InterPro" id="IPR010071">
    <property type="entry name" value="AA_adenyl_dom"/>
</dbReference>
<dbReference type="InterPro" id="IPR042099">
    <property type="entry name" value="ANL_N_sf"/>
</dbReference>
<dbReference type="InterPro" id="IPR025110">
    <property type="entry name" value="AMP-bd_C"/>
</dbReference>
<sequence length="1710" mass="187826">MMKQEHTKPALQVSDEARARLAELTPEQRQRLLALTRQTNDPGKLHGRFEAWARRRPDAIAVSCEGMQLSYGELDAQADVLARHIVAAGVKRGELVAITLDRGLPLVVAILGVLKAGAAYLPIDPSVPEERQRFIREDAQARLVLSVSRYRAALADCGTPVRFLDEMAEPAPAVVLPEVTGKDLAYVIYTSGSTGKPKGVMVEHGNVARLFTSTERPFGFSEQDVWSLFHSYAFDFSVWEIWGALLYGGRLVIVPYEVSRTPAAVAELLLQEGVTVLNQTPTAFSNLMTEMLARNDAGKLRYVIFGGEALEPKRLARWVARFGDATPALVNMYGITETTVHVTYKRVLAQDVEQGISDIGLPLADLKLYVLNERQKPVPQGVVGELYVGGAGVSRGYLNRPELTAERFIDNPFGEIGRLYRTGDLARKREGGVLEYIGRNDGQVKLRGFRIELGDIERHLIGHEAVRDAVVTLMGQGEERSLAAYLVLGQPVSEDWKSSLYRYLAGVLPDYMIPSHVVTLAVLPQTNNGKIDRDSLPQPGSDDVWQQRYVAPVTEAEQVLCRLVGELLQLERVGTHDNFFALGGDSLKTVNLVASAKAAGRHMTVADVFDCPCIADLALRLQQDTAPADRVVGAFELISEADRARLPDGIEAAYPMSRLQQGMVYHNLASSDNSLYHNVLNQRYRGGLDIARMRSAMRNVMAAHEILRTSFQLHGYAEPLQLVHACVEPPIHVYDLQAMSAEAQHAHLAAELDRLRLQRLDLASPPLFQAHAYLIAEGELELIWLEHHAILDGWSLASFMTQLMTEYAALEKQGVSAQQLPPAPYRLLIEAEQAALADPAQAAFWSSYMADAPYTQLHTEHGGDQTAKQIPPVEIPAAQFAHCRRLAGALGVPLKSLFLAAYAKVISLFSGELDVLVGLTTHGRPEIAGGDHLLGLYVSTHPLRLDCGPATWAELVSRCYRAEADIWAKRFYPLSEIKRLHADRELFETSFTYNHFSVTEQAEDIGIEATRSKRAFEFESTGLGVAFVVMDMKRDLGQIHVSFDAARFDAGFARRVQHYLCLALAHMVEGMDAAARLLSQDDAVLTARLATVPEQTATPDSLMSVFMALVQQHADFPAIKQGGRVLSYVELSARIAAAAQQLRQLGIQAGQLVGFDTQPTVDMVIALLATWRLGAVFVPLDPEQSQSRLYDIVTESGLRHIVADSGRWVGSLPEGVQVHPVQALASATNEGAAPYAMPVVRPGDLAYVIYTSGSTGRPKGVTIDHGNALAYLGAIQRRYGLQSGERLLQISNTGFDVFVEELLASLFSGSTLVLRETPRLPDAAEFWALIGSERINVLSLPTAYWNLLCTELPAEAAALDCLRVCAVGGEAMPREHADRWLGRFGGQVALLNVYGPAEATVTATTFDVRTLVTEPDRYSGVPIGLPLDNGPCWVLGKDMQPLPQGVVGELHIGGLSLSPGYLNQPEQTQQRFVQLALAGMPSQRVYRTGDLVRLLADGQLEFVGRKDGQVKIRGFRVEIEEVRQVIGEVQGVVQCFVMPVQGVSGAKQLAAYVVLDGTGRELGLDRVIAQVKERLPGYMRPASWACLESLPMTANRKVDIKALPRPEFNPQDRYVAPANELEREIQSLWEDVLGRSALSVDADFFALGGHSLLLTRLLLRISQSCDVALSMAELMRARTIREMAELIAATRSIRQSLEHAEPQASEEMEW</sequence>
<reference evidence="5" key="2">
    <citation type="submission" date="2023-06" db="EMBL/GenBank/DDBJ databases">
        <authorList>
            <person name="Lucena T."/>
            <person name="Sun Q."/>
        </authorList>
    </citation>
    <scope>NUCLEOTIDE SEQUENCE</scope>
    <source>
        <strain evidence="5">CECT 7703</strain>
    </source>
</reference>
<gene>
    <name evidence="5" type="ORF">QWZ03_16275</name>
</gene>
<dbReference type="Pfam" id="PF00668">
    <property type="entry name" value="Condensation"/>
    <property type="match status" value="1"/>
</dbReference>
<dbReference type="SUPFAM" id="SSF47336">
    <property type="entry name" value="ACP-like"/>
    <property type="match status" value="2"/>
</dbReference>
<organism evidence="5 6">
    <name type="scientific">Chitinimonas viridis</name>
    <dbReference type="NCBI Taxonomy" id="664880"/>
    <lineage>
        <taxon>Bacteria</taxon>
        <taxon>Pseudomonadati</taxon>
        <taxon>Pseudomonadota</taxon>
        <taxon>Betaproteobacteria</taxon>
        <taxon>Neisseriales</taxon>
        <taxon>Chitinibacteraceae</taxon>
        <taxon>Chitinimonas</taxon>
    </lineage>
</organism>
<dbReference type="Gene3D" id="1.10.1200.10">
    <property type="entry name" value="ACP-like"/>
    <property type="match status" value="2"/>
</dbReference>
<comment type="caution">
    <text evidence="5">The sequence shown here is derived from an EMBL/GenBank/DDBJ whole genome shotgun (WGS) entry which is preliminary data.</text>
</comment>
<dbReference type="SUPFAM" id="SSF56801">
    <property type="entry name" value="Acetyl-CoA synthetase-like"/>
    <property type="match status" value="2"/>
</dbReference>
<evidence type="ECO:0000256" key="2">
    <source>
        <dbReference type="ARBA" id="ARBA00022450"/>
    </source>
</evidence>
<dbReference type="RefSeq" id="WP_290333680.1">
    <property type="nucleotide sequence ID" value="NZ_JAUFPU010000018.1"/>
</dbReference>
<comment type="cofactor">
    <cofactor evidence="1">
        <name>pantetheine 4'-phosphate</name>
        <dbReference type="ChEBI" id="CHEBI:47942"/>
    </cofactor>
</comment>
<dbReference type="InterPro" id="IPR045851">
    <property type="entry name" value="AMP-bd_C_sf"/>
</dbReference>
<evidence type="ECO:0000256" key="3">
    <source>
        <dbReference type="ARBA" id="ARBA00022553"/>
    </source>
</evidence>
<dbReference type="Gene3D" id="3.30.559.10">
    <property type="entry name" value="Chloramphenicol acetyltransferase-like domain"/>
    <property type="match status" value="1"/>
</dbReference>
<dbReference type="Gene3D" id="3.30.559.30">
    <property type="entry name" value="Nonribosomal peptide synthetase, condensation domain"/>
    <property type="match status" value="1"/>
</dbReference>
<dbReference type="InterPro" id="IPR009081">
    <property type="entry name" value="PP-bd_ACP"/>
</dbReference>
<dbReference type="NCBIfam" id="NF003417">
    <property type="entry name" value="PRK04813.1"/>
    <property type="match status" value="2"/>
</dbReference>
<dbReference type="PROSITE" id="PS00012">
    <property type="entry name" value="PHOSPHOPANTETHEINE"/>
    <property type="match status" value="1"/>
</dbReference>
<dbReference type="InterPro" id="IPR001242">
    <property type="entry name" value="Condensation_dom"/>
</dbReference>
<dbReference type="Gene3D" id="3.40.50.12780">
    <property type="entry name" value="N-terminal domain of ligase-like"/>
    <property type="match status" value="2"/>
</dbReference>
<dbReference type="Pfam" id="PF13193">
    <property type="entry name" value="AMP-binding_C"/>
    <property type="match status" value="2"/>
</dbReference>
<dbReference type="SUPFAM" id="SSF52777">
    <property type="entry name" value="CoA-dependent acyltransferases"/>
    <property type="match status" value="2"/>
</dbReference>
<dbReference type="InterPro" id="IPR020459">
    <property type="entry name" value="AMP-binding"/>
</dbReference>
<dbReference type="InterPro" id="IPR020806">
    <property type="entry name" value="PKS_PP-bd"/>
</dbReference>
<dbReference type="CDD" id="cd05930">
    <property type="entry name" value="A_NRPS"/>
    <property type="match status" value="1"/>
</dbReference>
<dbReference type="InterPro" id="IPR020845">
    <property type="entry name" value="AMP-binding_CS"/>
</dbReference>
<dbReference type="PANTHER" id="PTHR45527:SF14">
    <property type="entry name" value="PLIPASTATIN SYNTHASE SUBUNIT B"/>
    <property type="match status" value="1"/>
</dbReference>
<evidence type="ECO:0000259" key="4">
    <source>
        <dbReference type="PROSITE" id="PS50075"/>
    </source>
</evidence>
<dbReference type="PANTHER" id="PTHR45527">
    <property type="entry name" value="NONRIBOSOMAL PEPTIDE SYNTHETASE"/>
    <property type="match status" value="1"/>
</dbReference>
<keyword evidence="2" id="KW-0596">Phosphopantetheine</keyword>
<accession>A0ABT8B9R1</accession>
<dbReference type="InterPro" id="IPR023213">
    <property type="entry name" value="CAT-like_dom_sf"/>
</dbReference>
<evidence type="ECO:0000313" key="5">
    <source>
        <dbReference type="EMBL" id="MDN3578326.1"/>
    </source>
</evidence>
<dbReference type="EMBL" id="JAUFPU010000018">
    <property type="protein sequence ID" value="MDN3578326.1"/>
    <property type="molecule type" value="Genomic_DNA"/>
</dbReference>
<reference evidence="5" key="1">
    <citation type="journal article" date="2014" name="Int. J. Syst. Evol. Microbiol.">
        <title>Complete genome of a new Firmicutes species belonging to the dominant human colonic microbiota ('Ruminococcus bicirculans') reveals two chromosomes and a selective capacity to utilize plant glucans.</title>
        <authorList>
            <consortium name="NISC Comparative Sequencing Program"/>
            <person name="Wegmann U."/>
            <person name="Louis P."/>
            <person name="Goesmann A."/>
            <person name="Henrissat B."/>
            <person name="Duncan S.H."/>
            <person name="Flint H.J."/>
        </authorList>
    </citation>
    <scope>NUCLEOTIDE SEQUENCE</scope>
    <source>
        <strain evidence="5">CECT 7703</strain>
    </source>
</reference>
<dbReference type="Proteomes" id="UP001180081">
    <property type="component" value="Unassembled WGS sequence"/>
</dbReference>
<dbReference type="NCBIfam" id="TIGR01733">
    <property type="entry name" value="AA-adenyl-dom"/>
    <property type="match status" value="2"/>
</dbReference>
<dbReference type="CDD" id="cd17643">
    <property type="entry name" value="A_NRPS_Cytc1-like"/>
    <property type="match status" value="1"/>
</dbReference>
<dbReference type="InterPro" id="IPR006162">
    <property type="entry name" value="Ppantetheine_attach_site"/>
</dbReference>
<dbReference type="Pfam" id="PF00501">
    <property type="entry name" value="AMP-binding"/>
    <property type="match status" value="2"/>
</dbReference>
<dbReference type="Pfam" id="PF00550">
    <property type="entry name" value="PP-binding"/>
    <property type="match status" value="2"/>
</dbReference>
<dbReference type="InterPro" id="IPR000873">
    <property type="entry name" value="AMP-dep_synth/lig_dom"/>
</dbReference>
<dbReference type="PROSITE" id="PS00455">
    <property type="entry name" value="AMP_BINDING"/>
    <property type="match status" value="2"/>
</dbReference>
<dbReference type="SMART" id="SM00823">
    <property type="entry name" value="PKS_PP"/>
    <property type="match status" value="2"/>
</dbReference>
<protein>
    <submittedName>
        <fullName evidence="5">Amino acid adenylation domain-containing protein</fullName>
    </submittedName>
</protein>
<dbReference type="PROSITE" id="PS50075">
    <property type="entry name" value="CARRIER"/>
    <property type="match status" value="2"/>
</dbReference>
<keyword evidence="6" id="KW-1185">Reference proteome</keyword>
<dbReference type="InterPro" id="IPR036736">
    <property type="entry name" value="ACP-like_sf"/>
</dbReference>
<proteinExistence type="predicted"/>
<feature type="domain" description="Carrier" evidence="4">
    <location>
        <begin position="551"/>
        <end position="625"/>
    </location>
</feature>
<keyword evidence="3" id="KW-0597">Phosphoprotein</keyword>
<evidence type="ECO:0000313" key="6">
    <source>
        <dbReference type="Proteomes" id="UP001180081"/>
    </source>
</evidence>
<name>A0ABT8B9R1_9NEIS</name>
<feature type="domain" description="Carrier" evidence="4">
    <location>
        <begin position="1616"/>
        <end position="1691"/>
    </location>
</feature>
<dbReference type="Gene3D" id="3.30.300.30">
    <property type="match status" value="2"/>
</dbReference>
<dbReference type="PRINTS" id="PR00154">
    <property type="entry name" value="AMPBINDING"/>
</dbReference>